<evidence type="ECO:0000256" key="1">
    <source>
        <dbReference type="SAM" id="Phobius"/>
    </source>
</evidence>
<feature type="transmembrane region" description="Helical" evidence="1">
    <location>
        <begin position="106"/>
        <end position="129"/>
    </location>
</feature>
<gene>
    <name evidence="3" type="ORF">T551_00421</name>
</gene>
<dbReference type="InterPro" id="IPR024964">
    <property type="entry name" value="CTLH/CRA"/>
</dbReference>
<protein>
    <recommendedName>
        <fullName evidence="2">CRA domain-containing protein</fullName>
    </recommendedName>
</protein>
<keyword evidence="4" id="KW-1185">Reference proteome</keyword>
<keyword evidence="1" id="KW-0472">Membrane</keyword>
<evidence type="ECO:0000313" key="3">
    <source>
        <dbReference type="EMBL" id="KTW32331.1"/>
    </source>
</evidence>
<dbReference type="STRING" id="1408657.A0A0W4ZVD5"/>
<dbReference type="GeneID" id="28938942"/>
<proteinExistence type="predicted"/>
<dbReference type="InterPro" id="IPR013144">
    <property type="entry name" value="CRA_dom"/>
</dbReference>
<sequence>MSVQGISEQRRFSPEEWKRRCEQVGLTREVSDALFLFFFGTNWRVLTTPEAAVKFIEEARLETPAGLEKVGERVEIQNAIHRGDVRSAIEKINELNPEHEVKRAWVFEWCFVWCSFGFMVLTVYFGGFRGFCGSRRPLWALEVPFRPCGALWSALEPFAVYFGALLYYSQNLPFLSRAALAWLQQDFSSVPAMTRDYPSVFNMSALHFKPLEFANHILELIERMRTMMSSPNADVMPVLEFATIHLAPRAPKNVAFMEDLESAMALLCFSSNNVVPALKPLLDLSLRKTVASHVNEAILESQGLVQESKIKTLLRLWGWSQKKLRQDADFPAFDFTGTD</sequence>
<dbReference type="EMBL" id="LFWA01000002">
    <property type="protein sequence ID" value="KTW32331.1"/>
    <property type="molecule type" value="Genomic_DNA"/>
</dbReference>
<keyword evidence="1" id="KW-0812">Transmembrane</keyword>
<name>A0A0W4ZVD5_PNEJ7</name>
<dbReference type="Proteomes" id="UP000053447">
    <property type="component" value="Unassembled WGS sequence"/>
</dbReference>
<accession>A0A0W4ZVD5</accession>
<feature type="domain" description="CRA" evidence="2">
    <location>
        <begin position="233"/>
        <end position="330"/>
    </location>
</feature>
<dbReference type="VEuPathDB" id="FungiDB:T551_00421"/>
<dbReference type="InterPro" id="IPR050618">
    <property type="entry name" value="Ubq-SigPath_Reg"/>
</dbReference>
<reference evidence="4" key="1">
    <citation type="journal article" date="2016" name="Nat. Commun.">
        <title>Genome analysis of three Pneumocystis species reveals adaptation mechanisms to life exclusively in mammalian hosts.</title>
        <authorList>
            <person name="Ma L."/>
            <person name="Chen Z."/>
            <person name="Huang D.W."/>
            <person name="Kutty G."/>
            <person name="Ishihara M."/>
            <person name="Wang H."/>
            <person name="Abouelleil A."/>
            <person name="Bishop L."/>
            <person name="Davey E."/>
            <person name="Deng R."/>
            <person name="Deng X."/>
            <person name="Fan L."/>
            <person name="Fantoni G."/>
            <person name="Fitzgerald M."/>
            <person name="Gogineni E."/>
            <person name="Goldberg J.M."/>
            <person name="Handley G."/>
            <person name="Hu X."/>
            <person name="Huber C."/>
            <person name="Jiao X."/>
            <person name="Jones K."/>
            <person name="Levin J.Z."/>
            <person name="Liu Y."/>
            <person name="Macdonald P."/>
            <person name="Melnikov A."/>
            <person name="Raley C."/>
            <person name="Sassi M."/>
            <person name="Sherman B.T."/>
            <person name="Song X."/>
            <person name="Sykes S."/>
            <person name="Tran B."/>
            <person name="Walsh L."/>
            <person name="Xia Y."/>
            <person name="Yang J."/>
            <person name="Young S."/>
            <person name="Zeng Q."/>
            <person name="Zheng X."/>
            <person name="Stephens R."/>
            <person name="Nusbaum C."/>
            <person name="Birren B.W."/>
            <person name="Azadi P."/>
            <person name="Lempicki R.A."/>
            <person name="Cuomo C.A."/>
            <person name="Kovacs J.A."/>
        </authorList>
    </citation>
    <scope>NUCLEOTIDE SEQUENCE [LARGE SCALE GENOMIC DNA]</scope>
    <source>
        <strain evidence="4">RU7</strain>
    </source>
</reference>
<dbReference type="RefSeq" id="XP_018231023.1">
    <property type="nucleotide sequence ID" value="XM_018372687.1"/>
</dbReference>
<organism evidence="3 4">
    <name type="scientific">Pneumocystis jirovecii (strain RU7)</name>
    <name type="common">Human pneumocystis pneumonia agent</name>
    <dbReference type="NCBI Taxonomy" id="1408657"/>
    <lineage>
        <taxon>Eukaryota</taxon>
        <taxon>Fungi</taxon>
        <taxon>Dikarya</taxon>
        <taxon>Ascomycota</taxon>
        <taxon>Taphrinomycotina</taxon>
        <taxon>Pneumocystomycetes</taxon>
        <taxon>Pneumocystaceae</taxon>
        <taxon>Pneumocystis</taxon>
    </lineage>
</organism>
<comment type="caution">
    <text evidence="3">The sequence shown here is derived from an EMBL/GenBank/DDBJ whole genome shotgun (WGS) entry which is preliminary data.</text>
</comment>
<dbReference type="OrthoDB" id="2415936at2759"/>
<dbReference type="Pfam" id="PF10607">
    <property type="entry name" value="CTLH"/>
    <property type="match status" value="1"/>
</dbReference>
<dbReference type="PANTHER" id="PTHR12864">
    <property type="entry name" value="RAN BINDING PROTEIN 9-RELATED"/>
    <property type="match status" value="1"/>
</dbReference>
<dbReference type="eggNOG" id="KOG2659">
    <property type="taxonomic scope" value="Eukaryota"/>
</dbReference>
<evidence type="ECO:0000313" key="4">
    <source>
        <dbReference type="Proteomes" id="UP000053447"/>
    </source>
</evidence>
<evidence type="ECO:0000259" key="2">
    <source>
        <dbReference type="SMART" id="SM00757"/>
    </source>
</evidence>
<dbReference type="AlphaFoldDB" id="A0A0W4ZVD5"/>
<keyword evidence="1" id="KW-1133">Transmembrane helix</keyword>
<dbReference type="SMART" id="SM00757">
    <property type="entry name" value="CRA"/>
    <property type="match status" value="1"/>
</dbReference>